<sequence>MNWIDKTIAFFSPSWGYRRVAWRNALRGFYDSGGMDRLNSGWTAVNVTAEQSDQGQRDVIRARSRDLERNSDIAEAIIGPYERNVVGTGIKVQAKIIKDDGKEDDGLNQKIEDLFKEWCRPRNCDITGQQSFQEMQAMAERRLLVDGGIIFQKVYTNEGIVPFSLQAREVDDLDSSFNSLPGVNKNRVAGGIEFNQYNKPVAYYLKKFTPDGYWTGQSERIAAKDIIFLWKKNRPTQIREMSPLAKTLPRVRDINEFVEAISVKERILACLAVFITKINPSGSLGRGIKTDPDSGYKERTISPGMIQELQPGEAIASVNPSGQSSNAREFISSQQRLAGSGQGLSYEAVSRDMSQVNYSSARQGLLEDQRTYTMAQQFLIEHFCHEVYTEFVISAVISGKINIPDFWSNKLKYLKHEWIAPGWSWIDPLKEVKANDTAIKSGMDTLARICAERGMDWKDVLKQRAREIEFANSLGISMVGGEINDEADETTGGDAADEDDSGTDTGS</sequence>
<dbReference type="GO" id="GO:0005198">
    <property type="term" value="F:structural molecule activity"/>
    <property type="evidence" value="ECO:0007669"/>
    <property type="project" value="InterPro"/>
</dbReference>
<dbReference type="STRING" id="36849.OXPF_39460"/>
<comment type="caution">
    <text evidence="2">The sequence shown here is derived from an EMBL/GenBank/DDBJ whole genome shotgun (WGS) entry which is preliminary data.</text>
</comment>
<accession>A0A0P8YRG7</accession>
<protein>
    <submittedName>
        <fullName evidence="2">Phage portal protein, lambda family</fullName>
    </submittedName>
</protein>
<dbReference type="InterPro" id="IPR006429">
    <property type="entry name" value="Phage_lambda_portal"/>
</dbReference>
<evidence type="ECO:0000313" key="2">
    <source>
        <dbReference type="EMBL" id="KPU42167.1"/>
    </source>
</evidence>
<dbReference type="OrthoDB" id="9770450at2"/>
<dbReference type="AlphaFoldDB" id="A0A0P8YRG7"/>
<keyword evidence="3" id="KW-1185">Reference proteome</keyword>
<dbReference type="Pfam" id="PF05136">
    <property type="entry name" value="Phage_portal_2"/>
    <property type="match status" value="1"/>
</dbReference>
<name>A0A0P8YRG7_9CLOT</name>
<proteinExistence type="predicted"/>
<dbReference type="GO" id="GO:0019068">
    <property type="term" value="P:virion assembly"/>
    <property type="evidence" value="ECO:0007669"/>
    <property type="project" value="InterPro"/>
</dbReference>
<dbReference type="NCBIfam" id="TIGR01539">
    <property type="entry name" value="portal_lambda"/>
    <property type="match status" value="1"/>
</dbReference>
<dbReference type="PATRIC" id="fig|36849.3.peg.4175"/>
<dbReference type="EMBL" id="LKET01000068">
    <property type="protein sequence ID" value="KPU42167.1"/>
    <property type="molecule type" value="Genomic_DNA"/>
</dbReference>
<gene>
    <name evidence="2" type="ORF">OXPF_39460</name>
</gene>
<evidence type="ECO:0000313" key="3">
    <source>
        <dbReference type="Proteomes" id="UP000050326"/>
    </source>
</evidence>
<feature type="region of interest" description="Disordered" evidence="1">
    <location>
        <begin position="484"/>
        <end position="507"/>
    </location>
</feature>
<dbReference type="Proteomes" id="UP000050326">
    <property type="component" value="Unassembled WGS sequence"/>
</dbReference>
<reference evidence="2 3" key="1">
    <citation type="submission" date="2015-09" db="EMBL/GenBank/DDBJ databases">
        <title>Genome sequence of Oxobacter pfennigii DSM 3222.</title>
        <authorList>
            <person name="Poehlein A."/>
            <person name="Bengelsdorf F.R."/>
            <person name="Schiel-Bengelsdorf B."/>
            <person name="Duerre P."/>
            <person name="Daniel R."/>
        </authorList>
    </citation>
    <scope>NUCLEOTIDE SEQUENCE [LARGE SCALE GENOMIC DNA]</scope>
    <source>
        <strain evidence="2 3">DSM 3222</strain>
    </source>
</reference>
<evidence type="ECO:0000256" key="1">
    <source>
        <dbReference type="SAM" id="MobiDB-lite"/>
    </source>
</evidence>
<dbReference type="RefSeq" id="WP_083480063.1">
    <property type="nucleotide sequence ID" value="NZ_LKET01000068.1"/>
</dbReference>
<organism evidence="2 3">
    <name type="scientific">Oxobacter pfennigii</name>
    <dbReference type="NCBI Taxonomy" id="36849"/>
    <lineage>
        <taxon>Bacteria</taxon>
        <taxon>Bacillati</taxon>
        <taxon>Bacillota</taxon>
        <taxon>Clostridia</taxon>
        <taxon>Eubacteriales</taxon>
        <taxon>Clostridiaceae</taxon>
        <taxon>Oxobacter</taxon>
    </lineage>
</organism>